<dbReference type="InterPro" id="IPR023346">
    <property type="entry name" value="Lysozyme-like_dom_sf"/>
</dbReference>
<dbReference type="PANTHER" id="PTHR37423:SF2">
    <property type="entry name" value="MEMBRANE-BOUND LYTIC MUREIN TRANSGLYCOSYLASE C"/>
    <property type="match status" value="1"/>
</dbReference>
<feature type="chain" id="PRO_5027906749" evidence="1">
    <location>
        <begin position="20"/>
        <end position="156"/>
    </location>
</feature>
<organism evidence="3">
    <name type="scientific">Thermus islandicus</name>
    <dbReference type="NCBI Taxonomy" id="540988"/>
    <lineage>
        <taxon>Bacteria</taxon>
        <taxon>Thermotogati</taxon>
        <taxon>Deinococcota</taxon>
        <taxon>Deinococci</taxon>
        <taxon>Thermales</taxon>
        <taxon>Thermaceae</taxon>
        <taxon>Thermus</taxon>
    </lineage>
</organism>
<gene>
    <name evidence="3" type="ORF">ENP73_07425</name>
</gene>
<dbReference type="InterPro" id="IPR008258">
    <property type="entry name" value="Transglycosylase_SLT_dom_1"/>
</dbReference>
<accession>A0A7C2GFS3</accession>
<feature type="signal peptide" evidence="1">
    <location>
        <begin position="1"/>
        <end position="19"/>
    </location>
</feature>
<reference evidence="3" key="1">
    <citation type="journal article" date="2020" name="mSystems">
        <title>Genome- and Community-Level Interaction Insights into Carbon Utilization and Element Cycling Functions of Hydrothermarchaeota in Hydrothermal Sediment.</title>
        <authorList>
            <person name="Zhou Z."/>
            <person name="Liu Y."/>
            <person name="Xu W."/>
            <person name="Pan J."/>
            <person name="Luo Z.H."/>
            <person name="Li M."/>
        </authorList>
    </citation>
    <scope>NUCLEOTIDE SEQUENCE [LARGE SCALE GENOMIC DNA]</scope>
    <source>
        <strain evidence="3">SpSt-246</strain>
    </source>
</reference>
<dbReference type="PROSITE" id="PS51257">
    <property type="entry name" value="PROKAR_LIPOPROTEIN"/>
    <property type="match status" value="1"/>
</dbReference>
<dbReference type="PANTHER" id="PTHR37423">
    <property type="entry name" value="SOLUBLE LYTIC MUREIN TRANSGLYCOSYLASE-RELATED"/>
    <property type="match status" value="1"/>
</dbReference>
<proteinExistence type="predicted"/>
<sequence length="156" mass="17490">MAHTGRALATLALASWALACGRIPPDLAGWAAYYARGYGIDPDLVIALVWVESRFCPGAVSPAGAVGLGQIMPATAEAIGVRPEWLSHPQWNLWATARHLRQLWDSFRDWPLALAAYNAGSGAVRKYRGIPPYWETQKYVRDVLWVYRWLKQNRRS</sequence>
<name>A0A7C2GFS3_9DEIN</name>
<evidence type="ECO:0000259" key="2">
    <source>
        <dbReference type="Pfam" id="PF01464"/>
    </source>
</evidence>
<evidence type="ECO:0000313" key="3">
    <source>
        <dbReference type="EMBL" id="HEH82789.1"/>
    </source>
</evidence>
<protein>
    <submittedName>
        <fullName evidence="3">Lytic transglycosylase domain-containing protein</fullName>
    </submittedName>
</protein>
<comment type="caution">
    <text evidence="3">The sequence shown here is derived from an EMBL/GenBank/DDBJ whole genome shotgun (WGS) entry which is preliminary data.</text>
</comment>
<dbReference type="SUPFAM" id="SSF53955">
    <property type="entry name" value="Lysozyme-like"/>
    <property type="match status" value="1"/>
</dbReference>
<keyword evidence="1" id="KW-0732">Signal</keyword>
<evidence type="ECO:0000256" key="1">
    <source>
        <dbReference type="SAM" id="SignalP"/>
    </source>
</evidence>
<feature type="domain" description="Transglycosylase SLT" evidence="2">
    <location>
        <begin position="34"/>
        <end position="129"/>
    </location>
</feature>
<dbReference type="Gene3D" id="1.10.530.10">
    <property type="match status" value="1"/>
</dbReference>
<dbReference type="CDD" id="cd00254">
    <property type="entry name" value="LT-like"/>
    <property type="match status" value="1"/>
</dbReference>
<dbReference type="AlphaFoldDB" id="A0A7C2GFS3"/>
<dbReference type="EMBL" id="DSKL01000287">
    <property type="protein sequence ID" value="HEH82789.1"/>
    <property type="molecule type" value="Genomic_DNA"/>
</dbReference>
<dbReference type="Pfam" id="PF01464">
    <property type="entry name" value="SLT"/>
    <property type="match status" value="1"/>
</dbReference>